<feature type="active site" description="Proton acceptor" evidence="5">
    <location>
        <position position="50"/>
    </location>
</feature>
<dbReference type="AlphaFoldDB" id="A0AAE2WG67"/>
<organism evidence="7 8">
    <name type="scientific">Pectobacterium brasiliense</name>
    <dbReference type="NCBI Taxonomy" id="180957"/>
    <lineage>
        <taxon>Bacteria</taxon>
        <taxon>Pseudomonadati</taxon>
        <taxon>Pseudomonadota</taxon>
        <taxon>Gammaproteobacteria</taxon>
        <taxon>Enterobacterales</taxon>
        <taxon>Pectobacteriaceae</taxon>
        <taxon>Pectobacterium</taxon>
    </lineage>
</organism>
<dbReference type="Pfam" id="PF03328">
    <property type="entry name" value="HpcH_HpaI"/>
    <property type="match status" value="1"/>
</dbReference>
<comment type="catalytic activity">
    <reaction evidence="4">
        <text>D-glyceraldehyde + pyruvate = 2-dehydro-3-deoxy-L-galactonate</text>
        <dbReference type="Rhea" id="RHEA:80055"/>
        <dbReference type="ChEBI" id="CHEBI:15361"/>
        <dbReference type="ChEBI" id="CHEBI:17378"/>
        <dbReference type="ChEBI" id="CHEBI:75545"/>
    </reaction>
</comment>
<dbReference type="GO" id="GO:0000287">
    <property type="term" value="F:magnesium ion binding"/>
    <property type="evidence" value="ECO:0007669"/>
    <property type="project" value="UniProtKB-UniRule"/>
</dbReference>
<evidence type="ECO:0000256" key="2">
    <source>
        <dbReference type="ARBA" id="ARBA00022842"/>
    </source>
</evidence>
<gene>
    <name evidence="5 7" type="primary">garL</name>
    <name evidence="7" type="ORF">H4F45_13515</name>
</gene>
<dbReference type="InterPro" id="IPR005000">
    <property type="entry name" value="Aldolase/citrate-lyase_domain"/>
</dbReference>
<keyword evidence="1 5" id="KW-0479">Metal-binding</keyword>
<evidence type="ECO:0000313" key="7">
    <source>
        <dbReference type="EMBL" id="MBN3052468.1"/>
    </source>
</evidence>
<dbReference type="SUPFAM" id="SSF51621">
    <property type="entry name" value="Phosphoenolpyruvate/pyruvate domain"/>
    <property type="match status" value="1"/>
</dbReference>
<dbReference type="RefSeq" id="WP_180786321.1">
    <property type="nucleotide sequence ID" value="NZ_JACDSF010000031.1"/>
</dbReference>
<evidence type="ECO:0000256" key="4">
    <source>
        <dbReference type="ARBA" id="ARBA00045074"/>
    </source>
</evidence>
<feature type="site" description="Transition state stabilizer" evidence="5">
    <location>
        <position position="75"/>
    </location>
</feature>
<feature type="binding site" evidence="5">
    <location>
        <position position="153"/>
    </location>
    <ligand>
        <name>Mg(2+)</name>
        <dbReference type="ChEBI" id="CHEBI:18420"/>
    </ligand>
</feature>
<feature type="site" description="Increases basicity of active site His" evidence="5">
    <location>
        <position position="89"/>
    </location>
</feature>
<comment type="catalytic activity">
    <reaction evidence="5">
        <text>2-dehydro-3-deoxy-D-glucarate = 2-hydroxy-3-oxopropanoate + pyruvate</text>
        <dbReference type="Rhea" id="RHEA:10268"/>
        <dbReference type="ChEBI" id="CHEBI:15361"/>
        <dbReference type="ChEBI" id="CHEBI:57978"/>
        <dbReference type="ChEBI" id="CHEBI:58098"/>
        <dbReference type="EC" id="4.1.2.20"/>
    </reaction>
</comment>
<reference evidence="7" key="1">
    <citation type="submission" date="2020-07" db="EMBL/GenBank/DDBJ databases">
        <title>A pangenomic view of the genus Pectobacterium provides insights into genome organization, phylogeny, and virulence.</title>
        <authorList>
            <person name="Jonkheer E."/>
            <person name="Brankovics B."/>
            <person name="Houwers I."/>
            <person name="Van Der Wolf J."/>
            <person name="Bonants P."/>
            <person name="Vreeburg R."/>
            <person name="Bollema R."/>
            <person name="De Haan J."/>
            <person name="Berke L."/>
            <person name="De Ridder D."/>
            <person name="Smit S."/>
            <person name="Van Der Lee T.A.J."/>
        </authorList>
    </citation>
    <scope>NUCLEOTIDE SEQUENCE</scope>
    <source>
        <strain evidence="7">NAK:433</strain>
    </source>
</reference>
<keyword evidence="3 5" id="KW-0456">Lyase</keyword>
<name>A0AAE2WG67_9GAMM</name>
<dbReference type="EMBL" id="JACGEP010000034">
    <property type="protein sequence ID" value="MBN3052468.1"/>
    <property type="molecule type" value="Genomic_DNA"/>
</dbReference>
<dbReference type="FunFam" id="3.20.20.60:FF:000004">
    <property type="entry name" value="5-keto-4-deoxy-D-glucarate aldolase"/>
    <property type="match status" value="1"/>
</dbReference>
<protein>
    <recommendedName>
        <fullName evidence="5">5-keto-4-deoxy-D-glucarate aldolase</fullName>
        <shortName evidence="5">KDGluc aldolase</shortName>
        <shortName evidence="5">KDGlucA</shortName>
        <ecNumber evidence="5">4.1.2.20</ecNumber>
    </recommendedName>
    <alternativeName>
        <fullName evidence="5">2-dehydro-3-deoxy-D-glucarate aldolase</fullName>
    </alternativeName>
    <alternativeName>
        <fullName evidence="5">2-keto-3-deoxy-D-glucarate aldolase</fullName>
    </alternativeName>
    <alternativeName>
        <fullName evidence="5">5-dehydro-4-deoxy-D-glucarate aldolase</fullName>
    </alternativeName>
    <alternativeName>
        <fullName evidence="5">Alpha-keto-beta-deoxy-D-glucarate aldolase</fullName>
    </alternativeName>
</protein>
<dbReference type="NCBIfam" id="TIGR03239">
    <property type="entry name" value="GarL"/>
    <property type="match status" value="1"/>
</dbReference>
<dbReference type="NCBIfam" id="NF007849">
    <property type="entry name" value="PRK10558.1"/>
    <property type="match status" value="1"/>
</dbReference>
<dbReference type="GO" id="GO:0008672">
    <property type="term" value="F:2-dehydro-3-deoxyglucarate aldolase activity"/>
    <property type="evidence" value="ECO:0007669"/>
    <property type="project" value="UniProtKB-UniRule"/>
</dbReference>
<feature type="binding site" evidence="5">
    <location>
        <position position="179"/>
    </location>
    <ligand>
        <name>Mg(2+)</name>
        <dbReference type="ChEBI" id="CHEBI:18420"/>
    </ligand>
</feature>
<comment type="cofactor">
    <cofactor evidence="5">
        <name>Mg(2+)</name>
        <dbReference type="ChEBI" id="CHEBI:18420"/>
    </cofactor>
    <text evidence="5">Binds 1 Mg(2+) ion per subunit.</text>
</comment>
<proteinExistence type="inferred from homology"/>
<evidence type="ECO:0000259" key="6">
    <source>
        <dbReference type="Pfam" id="PF03328"/>
    </source>
</evidence>
<comment type="caution">
    <text evidence="7">The sequence shown here is derived from an EMBL/GenBank/DDBJ whole genome shotgun (WGS) entry which is preliminary data.</text>
</comment>
<comment type="subunit">
    <text evidence="5">Homohexamer; trimer of dimers.</text>
</comment>
<keyword evidence="2 5" id="KW-0460">Magnesium</keyword>
<dbReference type="EC" id="4.1.2.20" evidence="5"/>
<feature type="binding site" evidence="5">
    <location>
        <position position="178"/>
    </location>
    <ligand>
        <name>substrate</name>
    </ligand>
</feature>
<dbReference type="GO" id="GO:0046392">
    <property type="term" value="P:galactarate catabolic process"/>
    <property type="evidence" value="ECO:0007669"/>
    <property type="project" value="UniProtKB-UniRule"/>
</dbReference>
<feature type="binding site" evidence="5">
    <location>
        <position position="179"/>
    </location>
    <ligand>
        <name>substrate</name>
    </ligand>
</feature>
<feature type="domain" description="HpcH/HpaI aldolase/citrate lyase" evidence="6">
    <location>
        <begin position="21"/>
        <end position="245"/>
    </location>
</feature>
<dbReference type="PANTHER" id="PTHR30502:SF4">
    <property type="entry name" value="5-KETO-4-DEOXY-D-GLUCARATE ALDOLASE"/>
    <property type="match status" value="1"/>
</dbReference>
<dbReference type="Proteomes" id="UP000768524">
    <property type="component" value="Unassembled WGS sequence"/>
</dbReference>
<evidence type="ECO:0000256" key="3">
    <source>
        <dbReference type="ARBA" id="ARBA00023239"/>
    </source>
</evidence>
<comment type="similarity">
    <text evidence="5">Belongs to the HpcH/HpaI aldolase family. KDGluc aldolase subfamily.</text>
</comment>
<dbReference type="Gene3D" id="3.20.20.60">
    <property type="entry name" value="Phosphoenolpyruvate-binding domains"/>
    <property type="match status" value="1"/>
</dbReference>
<dbReference type="InterPro" id="IPR017648">
    <property type="entry name" value="GarL"/>
</dbReference>
<dbReference type="InterPro" id="IPR040442">
    <property type="entry name" value="Pyrv_kinase-like_dom_sf"/>
</dbReference>
<comment type="catalytic activity">
    <reaction evidence="5">
        <text>5-dehydro-4-deoxy-D-glucarate = 2-hydroxy-3-oxopropanoate + pyruvate</text>
        <dbReference type="Rhea" id="RHEA:27726"/>
        <dbReference type="ChEBI" id="CHEBI:15361"/>
        <dbReference type="ChEBI" id="CHEBI:42819"/>
        <dbReference type="ChEBI" id="CHEBI:57978"/>
    </reaction>
</comment>
<dbReference type="InterPro" id="IPR050251">
    <property type="entry name" value="HpcH-HpaI_aldolase"/>
</dbReference>
<dbReference type="GO" id="GO:0005737">
    <property type="term" value="C:cytoplasm"/>
    <property type="evidence" value="ECO:0007669"/>
    <property type="project" value="TreeGrafter"/>
</dbReference>
<dbReference type="GO" id="GO:0042838">
    <property type="term" value="P:D-glucarate catabolic process"/>
    <property type="evidence" value="ECO:0007669"/>
    <property type="project" value="UniProtKB-UniRule"/>
</dbReference>
<dbReference type="PANTHER" id="PTHR30502">
    <property type="entry name" value="2-KETO-3-DEOXY-L-RHAMNONATE ALDOLASE"/>
    <property type="match status" value="1"/>
</dbReference>
<comment type="pathway">
    <text evidence="5">Carbohydrate acid metabolism; galactarate degradation; D-glycerate from galactarate: step 2/3.</text>
</comment>
<evidence type="ECO:0000313" key="8">
    <source>
        <dbReference type="Proteomes" id="UP000768524"/>
    </source>
</evidence>
<comment type="function">
    <text evidence="5">Catalyzes the reversible retro-aldol cleavage of both 5-keto-4-deoxy-D-glucarate and 2-keto-3-deoxy-D-glucarate to pyruvate and tartronic semialdehyde.</text>
</comment>
<feature type="binding site" evidence="5">
    <location>
        <position position="151"/>
    </location>
    <ligand>
        <name>substrate</name>
    </ligand>
</feature>
<accession>A0AAE2WG67</accession>
<evidence type="ECO:0000256" key="1">
    <source>
        <dbReference type="ARBA" id="ARBA00022723"/>
    </source>
</evidence>
<dbReference type="HAMAP" id="MF_01291">
    <property type="entry name" value="KDGluc_aldolase"/>
    <property type="match status" value="1"/>
</dbReference>
<sequence>MKTPLLPNRFRQDLLQGKTLIGCWCALGNPISTEVLGLAGFDWLVLDGEHAPNDIVTFIPQLMALKGSHSAPVVRPPCNEPIIIKRLLDIGFNNFLIPFVETAEEAARAVASTRYPPAGIRGVSVAHRSNSYGTEPDYFAKINDNITVVVQIESQDGLDNLDAIIAVDGVDGVFVGPSDLSAALGYLGQPNHPDVQKAIRHIFDRSAAHNKPCGILAPVEADARRYLEWGASFVAVGSDLGVFRSATQALSDKYKK</sequence>
<evidence type="ECO:0000256" key="5">
    <source>
        <dbReference type="HAMAP-Rule" id="MF_01291"/>
    </source>
</evidence>
<dbReference type="InterPro" id="IPR015813">
    <property type="entry name" value="Pyrv/PenolPyrv_kinase-like_dom"/>
</dbReference>